<reference evidence="3" key="1">
    <citation type="journal article" date="2013" name="Genome Announc.">
        <title>Genome sequence of the basidiomycetous yeast Pseudozyma antarctica T-34, a producer of the glycolipid biosurfactants mannosylerythritol lipids.</title>
        <authorList>
            <person name="Morita T."/>
            <person name="Koike H."/>
            <person name="Koyama Y."/>
            <person name="Hagiwara H."/>
            <person name="Ito E."/>
            <person name="Fukuoka T."/>
            <person name="Imura T."/>
            <person name="Machida M."/>
            <person name="Kitamoto D."/>
        </authorList>
    </citation>
    <scope>NUCLEOTIDE SEQUENCE [LARGE SCALE GENOMIC DNA]</scope>
    <source>
        <strain evidence="3">T-34</strain>
    </source>
</reference>
<dbReference type="EMBL" id="DF196776">
    <property type="protein sequence ID" value="GAC74136.1"/>
    <property type="molecule type" value="Genomic_DNA"/>
</dbReference>
<evidence type="ECO:0000313" key="2">
    <source>
        <dbReference type="EMBL" id="GAC74136.1"/>
    </source>
</evidence>
<dbReference type="AlphaFoldDB" id="M9LPQ2"/>
<feature type="compositionally biased region" description="Polar residues" evidence="1">
    <location>
        <begin position="134"/>
        <end position="160"/>
    </location>
</feature>
<sequence length="160" mass="16353">MTANTNSLPAPGGARKAATRGPNGASALASELGAARDVDRDVARARSEGDKMPSSNDASRVLECGMPNGAEQGVETPGREKRTELQNVRNQELGRDQPDLGKIAQTSAGTTFPTTNTAKSTAANDPDALLDTVARSTGTESGTSSANTGVQVTRDAPTNA</sequence>
<evidence type="ECO:0000256" key="1">
    <source>
        <dbReference type="SAM" id="MobiDB-lite"/>
    </source>
</evidence>
<feature type="region of interest" description="Disordered" evidence="1">
    <location>
        <begin position="1"/>
        <end position="160"/>
    </location>
</feature>
<name>M9LPQ2_PSEA3</name>
<feature type="compositionally biased region" description="Low complexity" evidence="1">
    <location>
        <begin position="24"/>
        <end position="33"/>
    </location>
</feature>
<organism evidence="2 3">
    <name type="scientific">Pseudozyma antarctica (strain T-34)</name>
    <name type="common">Yeast</name>
    <name type="synonym">Candida antarctica</name>
    <dbReference type="NCBI Taxonomy" id="1151754"/>
    <lineage>
        <taxon>Eukaryota</taxon>
        <taxon>Fungi</taxon>
        <taxon>Dikarya</taxon>
        <taxon>Basidiomycota</taxon>
        <taxon>Ustilaginomycotina</taxon>
        <taxon>Ustilaginomycetes</taxon>
        <taxon>Ustilaginales</taxon>
        <taxon>Ustilaginaceae</taxon>
        <taxon>Moesziomyces</taxon>
    </lineage>
</organism>
<accession>M9LPQ2</accession>
<dbReference type="Proteomes" id="UP000011976">
    <property type="component" value="Unassembled WGS sequence"/>
</dbReference>
<dbReference type="OrthoDB" id="3348033at2759"/>
<protein>
    <submittedName>
        <fullName evidence="2">Uncharacterized protein</fullName>
    </submittedName>
</protein>
<feature type="compositionally biased region" description="Basic and acidic residues" evidence="1">
    <location>
        <begin position="34"/>
        <end position="51"/>
    </location>
</feature>
<feature type="compositionally biased region" description="Polar residues" evidence="1">
    <location>
        <begin position="104"/>
        <end position="123"/>
    </location>
</feature>
<gene>
    <name evidence="2" type="ORF">PANT_10c00022</name>
</gene>
<proteinExistence type="predicted"/>
<evidence type="ECO:0000313" key="3">
    <source>
        <dbReference type="Proteomes" id="UP000011976"/>
    </source>
</evidence>